<dbReference type="EMBL" id="JAIQCJ010000625">
    <property type="protein sequence ID" value="KAJ8795084.1"/>
    <property type="molecule type" value="Genomic_DNA"/>
</dbReference>
<reference evidence="1 2" key="1">
    <citation type="submission" date="2022-11" db="EMBL/GenBank/DDBJ databases">
        <title>Whole genome sequence of Eschrichtius robustus ER-17-0199.</title>
        <authorList>
            <person name="Bruniche-Olsen A."/>
            <person name="Black A.N."/>
            <person name="Fields C.J."/>
            <person name="Walden K."/>
            <person name="Dewoody J.A."/>
        </authorList>
    </citation>
    <scope>NUCLEOTIDE SEQUENCE [LARGE SCALE GENOMIC DNA]</scope>
    <source>
        <strain evidence="1">ER-17-0199</strain>
        <tissue evidence="1">Blubber</tissue>
    </source>
</reference>
<comment type="caution">
    <text evidence="1">The sequence shown here is derived from an EMBL/GenBank/DDBJ whole genome shotgun (WGS) entry which is preliminary data.</text>
</comment>
<dbReference type="Proteomes" id="UP001159641">
    <property type="component" value="Unassembled WGS sequence"/>
</dbReference>
<accession>A0AB34HUL2</accession>
<dbReference type="AlphaFoldDB" id="A0AB34HUL2"/>
<proteinExistence type="predicted"/>
<protein>
    <submittedName>
        <fullName evidence="1">Uncharacterized protein</fullName>
    </submittedName>
</protein>
<evidence type="ECO:0000313" key="2">
    <source>
        <dbReference type="Proteomes" id="UP001159641"/>
    </source>
</evidence>
<organism evidence="1 2">
    <name type="scientific">Eschrichtius robustus</name>
    <name type="common">California gray whale</name>
    <name type="synonym">Eschrichtius gibbosus</name>
    <dbReference type="NCBI Taxonomy" id="9764"/>
    <lineage>
        <taxon>Eukaryota</taxon>
        <taxon>Metazoa</taxon>
        <taxon>Chordata</taxon>
        <taxon>Craniata</taxon>
        <taxon>Vertebrata</taxon>
        <taxon>Euteleostomi</taxon>
        <taxon>Mammalia</taxon>
        <taxon>Eutheria</taxon>
        <taxon>Laurasiatheria</taxon>
        <taxon>Artiodactyla</taxon>
        <taxon>Whippomorpha</taxon>
        <taxon>Cetacea</taxon>
        <taxon>Mysticeti</taxon>
        <taxon>Eschrichtiidae</taxon>
        <taxon>Eschrichtius</taxon>
    </lineage>
</organism>
<evidence type="ECO:0000313" key="1">
    <source>
        <dbReference type="EMBL" id="KAJ8795084.1"/>
    </source>
</evidence>
<sequence>MAAGRCAVAVYLRVLCCRREGEEGGLDGLAESKLGTPLKQPVDHRFLPGPPEHVPHALAQGLFPKRSDLSALNAFSEKERPMLPEPVIGSKVHSTLSLWFQGLTVSC</sequence>
<gene>
    <name evidence="1" type="ORF">J1605_018671</name>
</gene>
<name>A0AB34HUL2_ESCRO</name>
<keyword evidence="2" id="KW-1185">Reference proteome</keyword>